<dbReference type="InterPro" id="IPR002931">
    <property type="entry name" value="Transglutaminase-like"/>
</dbReference>
<dbReference type="Pfam" id="PF08379">
    <property type="entry name" value="Bact_transglu_N"/>
    <property type="match status" value="1"/>
</dbReference>
<dbReference type="InterPro" id="IPR038765">
    <property type="entry name" value="Papain-like_cys_pep_sf"/>
</dbReference>
<feature type="region of interest" description="Disordered" evidence="1">
    <location>
        <begin position="1"/>
        <end position="30"/>
    </location>
</feature>
<evidence type="ECO:0000256" key="1">
    <source>
        <dbReference type="SAM" id="MobiDB-lite"/>
    </source>
</evidence>
<proteinExistence type="predicted"/>
<dbReference type="Proteomes" id="UP000820669">
    <property type="component" value="Unassembled WGS sequence"/>
</dbReference>
<feature type="domain" description="Transglutaminase-like" evidence="2">
    <location>
        <begin position="203"/>
        <end position="270"/>
    </location>
</feature>
<dbReference type="PANTHER" id="PTHR33490:SF6">
    <property type="entry name" value="SLL1049 PROTEIN"/>
    <property type="match status" value="1"/>
</dbReference>
<organism evidence="3 4">
    <name type="scientific">Pseudonocardia acidicola</name>
    <dbReference type="NCBI Taxonomy" id="2724939"/>
    <lineage>
        <taxon>Bacteria</taxon>
        <taxon>Bacillati</taxon>
        <taxon>Actinomycetota</taxon>
        <taxon>Actinomycetes</taxon>
        <taxon>Pseudonocardiales</taxon>
        <taxon>Pseudonocardiaceae</taxon>
        <taxon>Pseudonocardia</taxon>
    </lineage>
</organism>
<sequence length="331" mass="36500">MDPGRAARGQPRHRLGRRQQGHLGARRGACAGGRVTGRRIRVVHETVYRYCAPITESYNEARLTPSSDTRQNVIVSRIRTAPATRPYRYRDYWGTIVTAFDLHVPHTELRVTGTSVVETADAVAPARSVTWKKLGSEPIRDRFTEMLEFTDFVCADRELARVAMSLRRGRKPADAVVAAGRWVREHLTYQAGTTGAHTSAIEAWQARKGVCQDFAHVTLLLLRAMGVPGRYVSGYLLPRADAGTDEIVSGESHAWIEAWTGGWWGYDPTNDIEIAHRHVRVAGGRDYSDVPPLKGIYSGGPAKAPDVTVEMTRLACPTRPGRAGTSRSSSS</sequence>
<dbReference type="InterPro" id="IPR013589">
    <property type="entry name" value="Bac_transglu_N"/>
</dbReference>
<protein>
    <submittedName>
        <fullName evidence="3">Transglutaminase family protein</fullName>
    </submittedName>
</protein>
<dbReference type="Gene3D" id="3.10.620.30">
    <property type="match status" value="1"/>
</dbReference>
<reference evidence="3 4" key="1">
    <citation type="submission" date="2020-04" db="EMBL/GenBank/DDBJ databases">
        <authorList>
            <person name="Klaysubun C."/>
            <person name="Duangmal K."/>
            <person name="Lipun K."/>
        </authorList>
    </citation>
    <scope>NUCLEOTIDE SEQUENCE [LARGE SCALE GENOMIC DNA]</scope>
    <source>
        <strain evidence="3 4">K10HN5</strain>
    </source>
</reference>
<feature type="compositionally biased region" description="Basic residues" evidence="1">
    <location>
        <begin position="10"/>
        <end position="20"/>
    </location>
</feature>
<dbReference type="SUPFAM" id="SSF54001">
    <property type="entry name" value="Cysteine proteinases"/>
    <property type="match status" value="1"/>
</dbReference>
<evidence type="ECO:0000313" key="3">
    <source>
        <dbReference type="EMBL" id="NMH96710.1"/>
    </source>
</evidence>
<comment type="caution">
    <text evidence="3">The sequence shown here is derived from an EMBL/GenBank/DDBJ whole genome shotgun (WGS) entry which is preliminary data.</text>
</comment>
<name>A0ABX1S584_9PSEU</name>
<dbReference type="SMART" id="SM00460">
    <property type="entry name" value="TGc"/>
    <property type="match status" value="1"/>
</dbReference>
<keyword evidence="4" id="KW-1185">Reference proteome</keyword>
<evidence type="ECO:0000313" key="4">
    <source>
        <dbReference type="Proteomes" id="UP000820669"/>
    </source>
</evidence>
<dbReference type="EMBL" id="JAAXLA010000006">
    <property type="protein sequence ID" value="NMH96710.1"/>
    <property type="molecule type" value="Genomic_DNA"/>
</dbReference>
<dbReference type="Pfam" id="PF01841">
    <property type="entry name" value="Transglut_core"/>
    <property type="match status" value="1"/>
</dbReference>
<dbReference type="PANTHER" id="PTHR33490">
    <property type="entry name" value="BLR5614 PROTEIN-RELATED"/>
    <property type="match status" value="1"/>
</dbReference>
<evidence type="ECO:0000259" key="2">
    <source>
        <dbReference type="SMART" id="SM00460"/>
    </source>
</evidence>
<gene>
    <name evidence="3" type="ORF">HF526_05185</name>
</gene>
<accession>A0ABX1S584</accession>